<dbReference type="EMBL" id="BANB01000110">
    <property type="protein sequence ID" value="GAN76532.1"/>
    <property type="molecule type" value="Genomic_DNA"/>
</dbReference>
<dbReference type="Gene3D" id="3.40.50.2300">
    <property type="match status" value="2"/>
</dbReference>
<keyword evidence="2 3" id="KW-0732">Signal</keyword>
<evidence type="ECO:0000256" key="3">
    <source>
        <dbReference type="SAM" id="SignalP"/>
    </source>
</evidence>
<reference evidence="5 6" key="1">
    <citation type="submission" date="2012-11" db="EMBL/GenBank/DDBJ databases">
        <title>Whole genome sequence of Acidisphaera rubrifaciens HS-AP3.</title>
        <authorList>
            <person name="Azuma Y."/>
            <person name="Higashiura N."/>
            <person name="Hirakawa H."/>
            <person name="Matsushita K."/>
        </authorList>
    </citation>
    <scope>NUCLEOTIDE SEQUENCE [LARGE SCALE GENOMIC DNA]</scope>
    <source>
        <strain evidence="5 6">HS-AP3</strain>
    </source>
</reference>
<evidence type="ECO:0000259" key="4">
    <source>
        <dbReference type="Pfam" id="PF13458"/>
    </source>
</evidence>
<accession>A0A0D6P4D1</accession>
<dbReference type="AlphaFoldDB" id="A0A0D6P4D1"/>
<dbReference type="InterPro" id="IPR028081">
    <property type="entry name" value="Leu-bd"/>
</dbReference>
<organism evidence="5 6">
    <name type="scientific">Acidisphaera rubrifaciens HS-AP3</name>
    <dbReference type="NCBI Taxonomy" id="1231350"/>
    <lineage>
        <taxon>Bacteria</taxon>
        <taxon>Pseudomonadati</taxon>
        <taxon>Pseudomonadota</taxon>
        <taxon>Alphaproteobacteria</taxon>
        <taxon>Acetobacterales</taxon>
        <taxon>Acetobacteraceae</taxon>
        <taxon>Acidisphaera</taxon>
    </lineage>
</organism>
<dbReference type="InterPro" id="IPR028082">
    <property type="entry name" value="Peripla_BP_I"/>
</dbReference>
<sequence>MIKRRPLLGGMLAAGTVALSGARARAATPGVTATEIKIGNTEAYSGPASAYGMIGKTEAAFFKMVNDQGGVNGRKINFISYDDGYSPPRTVEQVRKLIEQDEVACLFNDLGTPTNTAVEKYVNAKKVPHLFLATGANKWGDYKRYPWTIGFQPSYRTEAEIYGKHITAATPKAKVGILYQNDDFGKDYVNGLKDAFGDKYDTMVIKAVSYESTDPTVDSQLVTLQSAGVDVLVTAAIPKFAAQVIKKLADMAWKPQHYLTNVSISVGAVLKPAGLKNAVGIITGAFIKDSTDARWANDPGMKEWRAFMDKYMPGTDQTDGNTIYGYAAGQTMLQVLRQCGSDLSRENIMRQATNIHDFVPATLLPGVKVATSPTNYHPIRQMQLAKWNGAHWENFGDVIEGSGS</sequence>
<feature type="chain" id="PRO_5002309711" evidence="3">
    <location>
        <begin position="27"/>
        <end position="404"/>
    </location>
</feature>
<name>A0A0D6P4D1_9PROT</name>
<dbReference type="SUPFAM" id="SSF53822">
    <property type="entry name" value="Periplasmic binding protein-like I"/>
    <property type="match status" value="1"/>
</dbReference>
<dbReference type="Proteomes" id="UP000032680">
    <property type="component" value="Unassembled WGS sequence"/>
</dbReference>
<feature type="domain" description="Leucine-binding protein" evidence="4">
    <location>
        <begin position="35"/>
        <end position="388"/>
    </location>
</feature>
<dbReference type="CDD" id="cd06343">
    <property type="entry name" value="PBP1_ABC_ligand_binding-like"/>
    <property type="match status" value="1"/>
</dbReference>
<evidence type="ECO:0000256" key="2">
    <source>
        <dbReference type="ARBA" id="ARBA00022729"/>
    </source>
</evidence>
<evidence type="ECO:0000313" key="5">
    <source>
        <dbReference type="EMBL" id="GAN76532.1"/>
    </source>
</evidence>
<evidence type="ECO:0000313" key="6">
    <source>
        <dbReference type="Proteomes" id="UP000032680"/>
    </source>
</evidence>
<dbReference type="PANTHER" id="PTHR47235:SF1">
    <property type="entry name" value="BLR6548 PROTEIN"/>
    <property type="match status" value="1"/>
</dbReference>
<gene>
    <name evidence="5" type="ORF">Asru_0110_05</name>
</gene>
<dbReference type="RefSeq" id="WP_052945124.1">
    <property type="nucleotide sequence ID" value="NZ_BANB01000110.1"/>
</dbReference>
<dbReference type="Pfam" id="PF13458">
    <property type="entry name" value="Peripla_BP_6"/>
    <property type="match status" value="1"/>
</dbReference>
<proteinExistence type="inferred from homology"/>
<comment type="similarity">
    <text evidence="1">Belongs to the leucine-binding protein family.</text>
</comment>
<feature type="signal peptide" evidence="3">
    <location>
        <begin position="1"/>
        <end position="26"/>
    </location>
</feature>
<keyword evidence="6" id="KW-1185">Reference proteome</keyword>
<protein>
    <submittedName>
        <fullName evidence="5">ABC transporter branched-chain amino acid permease</fullName>
    </submittedName>
</protein>
<comment type="caution">
    <text evidence="5">The sequence shown here is derived from an EMBL/GenBank/DDBJ whole genome shotgun (WGS) entry which is preliminary data.</text>
</comment>
<dbReference type="PANTHER" id="PTHR47235">
    <property type="entry name" value="BLR6548 PROTEIN"/>
    <property type="match status" value="1"/>
</dbReference>
<evidence type="ECO:0000256" key="1">
    <source>
        <dbReference type="ARBA" id="ARBA00010062"/>
    </source>
</evidence>
<dbReference type="OrthoDB" id="9770729at2"/>